<reference evidence="6 7" key="1">
    <citation type="submission" date="2024-06" db="EMBL/GenBank/DDBJ databases">
        <title>Complete genome of Phlyctema vagabunda strain 19-DSS-EL-015.</title>
        <authorList>
            <person name="Fiorenzani C."/>
        </authorList>
    </citation>
    <scope>NUCLEOTIDE SEQUENCE [LARGE SCALE GENOMIC DNA]</scope>
    <source>
        <strain evidence="6 7">19-DSS-EL-015</strain>
    </source>
</reference>
<accession>A0ABR4PWD6</accession>
<feature type="transmembrane region" description="Helical" evidence="5">
    <location>
        <begin position="492"/>
        <end position="511"/>
    </location>
</feature>
<gene>
    <name evidence="6" type="ORF">PVAG01_01093</name>
</gene>
<feature type="transmembrane region" description="Helical" evidence="5">
    <location>
        <begin position="278"/>
        <end position="306"/>
    </location>
</feature>
<evidence type="ECO:0000256" key="3">
    <source>
        <dbReference type="ARBA" id="ARBA00022989"/>
    </source>
</evidence>
<dbReference type="PANTHER" id="PTHR23507">
    <property type="entry name" value="ZGC:174356"/>
    <property type="match status" value="1"/>
</dbReference>
<name>A0ABR4PWD6_9HELO</name>
<evidence type="ECO:0000256" key="2">
    <source>
        <dbReference type="ARBA" id="ARBA00022692"/>
    </source>
</evidence>
<dbReference type="InterPro" id="IPR011701">
    <property type="entry name" value="MFS"/>
</dbReference>
<dbReference type="Proteomes" id="UP001629113">
    <property type="component" value="Unassembled WGS sequence"/>
</dbReference>
<comment type="caution">
    <text evidence="6">The sequence shown here is derived from an EMBL/GenBank/DDBJ whole genome shotgun (WGS) entry which is preliminary data.</text>
</comment>
<feature type="transmembrane region" description="Helical" evidence="5">
    <location>
        <begin position="215"/>
        <end position="235"/>
    </location>
</feature>
<feature type="transmembrane region" description="Helical" evidence="5">
    <location>
        <begin position="318"/>
        <end position="336"/>
    </location>
</feature>
<feature type="transmembrane region" description="Helical" evidence="5">
    <location>
        <begin position="85"/>
        <end position="106"/>
    </location>
</feature>
<feature type="transmembrane region" description="Helical" evidence="5">
    <location>
        <begin position="187"/>
        <end position="209"/>
    </location>
</feature>
<protein>
    <submittedName>
        <fullName evidence="6">Major facilitator superfamily transporter</fullName>
    </submittedName>
</protein>
<keyword evidence="2 5" id="KW-0812">Transmembrane</keyword>
<sequence length="543" mass="58913">MAVVEETAPLLGGQRKNATKNETSIVPRILFCGFVISLSLSFTWVPIIYVFRVMTCEEYYNNHPPYTGTGDQCSIPAIEAATAQAVALLGTTTTIFGVMNLIWAGWTIKRFGVKIALIQQTLWPVLRLCCQIIAVTVGGNRGILIFQVTQCICVLGGPSGYLLALNTFATEVTEPARRTAVYGKLQGAVMFGVGGGYLLGGLSGDIFGIRRPFEIAFFLMIFSTIYSSVFLPSIATSSLSSPAKESTTRKNAVASFFGPAKLFVPPKITLANGKTQRYWGVFFLGAGVFWGVLATGYIPILIQMYATNAFGFHPTENGYLMSFNSMIRGCFLTFFFPKIIEKGRRWFESSSAPVSPALDPKRAIPIATEDFEVIAGLEAEQEPTLTPIPVDLNHGSAFDLFFLKWSLVIDGILTGSAAFSRKGWHIYVAAFLLPLASGSAPAAKGVMMEMCEPEQRADALSAITLVEMIATLSTVSVFGMVFSALAEIGKPYLVFVVNAGIAVFAVLVLAFSRFRPKGSRTYSGVEREDEVNHEVNATTDDNT</sequence>
<feature type="transmembrane region" description="Helical" evidence="5">
    <location>
        <begin position="426"/>
        <end position="447"/>
    </location>
</feature>
<feature type="transmembrane region" description="Helical" evidence="5">
    <location>
        <begin position="459"/>
        <end position="486"/>
    </location>
</feature>
<feature type="transmembrane region" description="Helical" evidence="5">
    <location>
        <begin position="25"/>
        <end position="51"/>
    </location>
</feature>
<dbReference type="PANTHER" id="PTHR23507:SF13">
    <property type="entry name" value="MFS GENERAL SUBSTRATE TRANSPORTER"/>
    <property type="match status" value="1"/>
</dbReference>
<dbReference type="Pfam" id="PF07690">
    <property type="entry name" value="MFS_1"/>
    <property type="match status" value="1"/>
</dbReference>
<evidence type="ECO:0000256" key="4">
    <source>
        <dbReference type="ARBA" id="ARBA00023136"/>
    </source>
</evidence>
<proteinExistence type="predicted"/>
<comment type="subcellular location">
    <subcellularLocation>
        <location evidence="1">Membrane</location>
        <topology evidence="1">Multi-pass membrane protein</topology>
    </subcellularLocation>
</comment>
<evidence type="ECO:0000256" key="5">
    <source>
        <dbReference type="SAM" id="Phobius"/>
    </source>
</evidence>
<dbReference type="Gene3D" id="1.20.1250.20">
    <property type="entry name" value="MFS general substrate transporter like domains"/>
    <property type="match status" value="2"/>
</dbReference>
<evidence type="ECO:0000256" key="1">
    <source>
        <dbReference type="ARBA" id="ARBA00004141"/>
    </source>
</evidence>
<evidence type="ECO:0000313" key="6">
    <source>
        <dbReference type="EMBL" id="KAL3427584.1"/>
    </source>
</evidence>
<keyword evidence="7" id="KW-1185">Reference proteome</keyword>
<dbReference type="EMBL" id="JBFCZG010000001">
    <property type="protein sequence ID" value="KAL3427584.1"/>
    <property type="molecule type" value="Genomic_DNA"/>
</dbReference>
<keyword evidence="4 5" id="KW-0472">Membrane</keyword>
<dbReference type="InterPro" id="IPR036259">
    <property type="entry name" value="MFS_trans_sf"/>
</dbReference>
<evidence type="ECO:0000313" key="7">
    <source>
        <dbReference type="Proteomes" id="UP001629113"/>
    </source>
</evidence>
<keyword evidence="3 5" id="KW-1133">Transmembrane helix</keyword>
<organism evidence="6 7">
    <name type="scientific">Phlyctema vagabunda</name>
    <dbReference type="NCBI Taxonomy" id="108571"/>
    <lineage>
        <taxon>Eukaryota</taxon>
        <taxon>Fungi</taxon>
        <taxon>Dikarya</taxon>
        <taxon>Ascomycota</taxon>
        <taxon>Pezizomycotina</taxon>
        <taxon>Leotiomycetes</taxon>
        <taxon>Helotiales</taxon>
        <taxon>Dermateaceae</taxon>
        <taxon>Phlyctema</taxon>
    </lineage>
</organism>
<dbReference type="SUPFAM" id="SSF103473">
    <property type="entry name" value="MFS general substrate transporter"/>
    <property type="match status" value="1"/>
</dbReference>